<protein>
    <recommendedName>
        <fullName evidence="4">TRAP transporter solute receptor, TAXI family</fullName>
    </recommendedName>
</protein>
<dbReference type="Gene3D" id="3.40.190.10">
    <property type="entry name" value="Periplasmic binding protein-like II"/>
    <property type="match status" value="2"/>
</dbReference>
<dbReference type="NCBIfam" id="TIGR02122">
    <property type="entry name" value="TRAP_TAXI"/>
    <property type="match status" value="1"/>
</dbReference>
<keyword evidence="3" id="KW-1185">Reference proteome</keyword>
<keyword evidence="1" id="KW-0732">Signal</keyword>
<proteinExistence type="predicted"/>
<dbReference type="PANTHER" id="PTHR42941:SF1">
    <property type="entry name" value="SLL1037 PROTEIN"/>
    <property type="match status" value="1"/>
</dbReference>
<dbReference type="Proteomes" id="UP000192917">
    <property type="component" value="Unassembled WGS sequence"/>
</dbReference>
<dbReference type="RefSeq" id="WP_085120592.1">
    <property type="nucleotide sequence ID" value="NZ_FWZX01000001.1"/>
</dbReference>
<name>A0A1Y6B7S7_9PROT</name>
<dbReference type="SUPFAM" id="SSF53850">
    <property type="entry name" value="Periplasmic binding protein-like II"/>
    <property type="match status" value="1"/>
</dbReference>
<reference evidence="2 3" key="1">
    <citation type="submission" date="2017-04" db="EMBL/GenBank/DDBJ databases">
        <authorList>
            <person name="Afonso C.L."/>
            <person name="Miller P.J."/>
            <person name="Scott M.A."/>
            <person name="Spackman E."/>
            <person name="Goraichik I."/>
            <person name="Dimitrov K.M."/>
            <person name="Suarez D.L."/>
            <person name="Swayne D.E."/>
        </authorList>
    </citation>
    <scope>NUCLEOTIDE SEQUENCE [LARGE SCALE GENOMIC DNA]</scope>
    <source>
        <strain evidence="2 3">USBA 355</strain>
    </source>
</reference>
<dbReference type="CDD" id="cd13568">
    <property type="entry name" value="PBP2_TAXI_TRAP_like_3"/>
    <property type="match status" value="1"/>
</dbReference>
<evidence type="ECO:0000256" key="1">
    <source>
        <dbReference type="SAM" id="SignalP"/>
    </source>
</evidence>
<evidence type="ECO:0008006" key="4">
    <source>
        <dbReference type="Google" id="ProtNLM"/>
    </source>
</evidence>
<dbReference type="STRING" id="560819.SAMN05428998_101236"/>
<organism evidence="2 3">
    <name type="scientific">Tistlia consotensis USBA 355</name>
    <dbReference type="NCBI Taxonomy" id="560819"/>
    <lineage>
        <taxon>Bacteria</taxon>
        <taxon>Pseudomonadati</taxon>
        <taxon>Pseudomonadota</taxon>
        <taxon>Alphaproteobacteria</taxon>
        <taxon>Rhodospirillales</taxon>
        <taxon>Rhodovibrionaceae</taxon>
        <taxon>Tistlia</taxon>
    </lineage>
</organism>
<dbReference type="InterPro" id="IPR011852">
    <property type="entry name" value="TRAP_TAXI"/>
</dbReference>
<dbReference type="EMBL" id="FWZX01000001">
    <property type="protein sequence ID" value="SME89656.1"/>
    <property type="molecule type" value="Genomic_DNA"/>
</dbReference>
<dbReference type="PANTHER" id="PTHR42941">
    <property type="entry name" value="SLL1037 PROTEIN"/>
    <property type="match status" value="1"/>
</dbReference>
<dbReference type="Pfam" id="PF16868">
    <property type="entry name" value="NMT1_3"/>
    <property type="match status" value="1"/>
</dbReference>
<feature type="signal peptide" evidence="1">
    <location>
        <begin position="1"/>
        <end position="26"/>
    </location>
</feature>
<evidence type="ECO:0000313" key="2">
    <source>
        <dbReference type="EMBL" id="SME89656.1"/>
    </source>
</evidence>
<evidence type="ECO:0000313" key="3">
    <source>
        <dbReference type="Proteomes" id="UP000192917"/>
    </source>
</evidence>
<sequence length="326" mass="35104">MRKSALAGIALALAAGVWGASSSGVAATDQQLVMIGTGGITGVYYPAGGAICRLLNKNREKTGIRCGVEPTSGSIYNIDEIRSGDLEFGIAQSDWQYNAYKGISEFQDKGPFEKLRSVFSLHAEPFTVLARDDSGIKTFDDLKGKRVNVGNPGSGQRATMEVVLEAEGWTLDDFSEVSELKPAEQSEALCDGKVDAIIYTVGHPNGSVQEATNDCDTHLAGVGGPAIQKLVEDNPYYRWVTIPGGLYRGSPDDVTTFGVGATLVTSADVPDEVVYQLVKAVFDNLDDFRSQHPAFATLKPEQMIKDSLSAPLHPGAIRYYKERGWM</sequence>
<dbReference type="AlphaFoldDB" id="A0A1Y6B7S7"/>
<accession>A0A1Y6B7S7</accession>
<feature type="chain" id="PRO_5010989926" description="TRAP transporter solute receptor, TAXI family" evidence="1">
    <location>
        <begin position="27"/>
        <end position="326"/>
    </location>
</feature>
<gene>
    <name evidence="2" type="ORF">SAMN05428998_101236</name>
</gene>